<organism evidence="2 3">
    <name type="scientific">Kibdelosporangium lantanae</name>
    <dbReference type="NCBI Taxonomy" id="1497396"/>
    <lineage>
        <taxon>Bacteria</taxon>
        <taxon>Bacillati</taxon>
        <taxon>Actinomycetota</taxon>
        <taxon>Actinomycetes</taxon>
        <taxon>Pseudonocardiales</taxon>
        <taxon>Pseudonocardiaceae</taxon>
        <taxon>Kibdelosporangium</taxon>
    </lineage>
</organism>
<proteinExistence type="predicted"/>
<comment type="caution">
    <text evidence="2">The sequence shown here is derived from an EMBL/GenBank/DDBJ whole genome shotgun (WGS) entry which is preliminary data.</text>
</comment>
<accession>A0ABW3MA09</accession>
<dbReference type="Proteomes" id="UP001597045">
    <property type="component" value="Unassembled WGS sequence"/>
</dbReference>
<name>A0ABW3MA09_9PSEU</name>
<protein>
    <submittedName>
        <fullName evidence="2">Uncharacterized protein</fullName>
    </submittedName>
</protein>
<evidence type="ECO:0000256" key="1">
    <source>
        <dbReference type="SAM" id="MobiDB-lite"/>
    </source>
</evidence>
<feature type="compositionally biased region" description="Basic and acidic residues" evidence="1">
    <location>
        <begin position="7"/>
        <end position="18"/>
    </location>
</feature>
<evidence type="ECO:0000313" key="2">
    <source>
        <dbReference type="EMBL" id="MFD1046777.1"/>
    </source>
</evidence>
<feature type="region of interest" description="Disordered" evidence="1">
    <location>
        <begin position="1"/>
        <end position="23"/>
    </location>
</feature>
<evidence type="ECO:0000313" key="3">
    <source>
        <dbReference type="Proteomes" id="UP001597045"/>
    </source>
</evidence>
<reference evidence="3" key="1">
    <citation type="journal article" date="2019" name="Int. J. Syst. Evol. Microbiol.">
        <title>The Global Catalogue of Microorganisms (GCM) 10K type strain sequencing project: providing services to taxonomists for standard genome sequencing and annotation.</title>
        <authorList>
            <consortium name="The Broad Institute Genomics Platform"/>
            <consortium name="The Broad Institute Genome Sequencing Center for Infectious Disease"/>
            <person name="Wu L."/>
            <person name="Ma J."/>
        </authorList>
    </citation>
    <scope>NUCLEOTIDE SEQUENCE [LARGE SCALE GENOMIC DNA]</scope>
    <source>
        <strain evidence="3">JCM 31486</strain>
    </source>
</reference>
<keyword evidence="3" id="KW-1185">Reference proteome</keyword>
<sequence>MPNLRVRHFDGLQGEKRTPPGTFQEVGQLQTRELAARRDISDSRHDYHLAVATAPTLSHELYAGPVPLAIAHTAQERAVVGFASRR</sequence>
<gene>
    <name evidence="2" type="ORF">ACFQ1S_15070</name>
</gene>
<dbReference type="EMBL" id="JBHTIS010000786">
    <property type="protein sequence ID" value="MFD1046777.1"/>
    <property type="molecule type" value="Genomic_DNA"/>
</dbReference>